<protein>
    <submittedName>
        <fullName evidence="7 8">Dentin sialophosphoprotein-like</fullName>
    </submittedName>
</protein>
<feature type="compositionally biased region" description="Basic and acidic residues" evidence="4">
    <location>
        <begin position="768"/>
        <end position="780"/>
    </location>
</feature>
<feature type="compositionally biased region" description="Polar residues" evidence="4">
    <location>
        <begin position="1068"/>
        <end position="1084"/>
    </location>
</feature>
<feature type="region of interest" description="Disordered" evidence="4">
    <location>
        <begin position="161"/>
        <end position="531"/>
    </location>
</feature>
<dbReference type="OrthoDB" id="10265068at2759"/>
<feature type="compositionally biased region" description="Basic residues" evidence="4">
    <location>
        <begin position="960"/>
        <end position="970"/>
    </location>
</feature>
<dbReference type="Gene3D" id="1.10.340.30">
    <property type="entry name" value="Hypothetical protein, domain 2"/>
    <property type="match status" value="1"/>
</dbReference>
<dbReference type="SMART" id="SM00391">
    <property type="entry name" value="MBD"/>
    <property type="match status" value="1"/>
</dbReference>
<accession>A0A9W3A4Y5</accession>
<feature type="compositionally biased region" description="Basic and acidic residues" evidence="4">
    <location>
        <begin position="297"/>
        <end position="314"/>
    </location>
</feature>
<dbReference type="GO" id="GO:0006281">
    <property type="term" value="P:DNA repair"/>
    <property type="evidence" value="ECO:0007669"/>
    <property type="project" value="InterPro"/>
</dbReference>
<dbReference type="Pfam" id="PF01429">
    <property type="entry name" value="MBD"/>
    <property type="match status" value="1"/>
</dbReference>
<reference evidence="7 8" key="1">
    <citation type="submission" date="2025-04" db="UniProtKB">
        <authorList>
            <consortium name="RefSeq"/>
        </authorList>
    </citation>
    <scope>IDENTIFICATION</scope>
</reference>
<evidence type="ECO:0000313" key="8">
    <source>
        <dbReference type="RefSeq" id="XP_055882387.1"/>
    </source>
</evidence>
<comment type="subcellular location">
    <subcellularLocation>
        <location evidence="1">Nucleus</location>
    </subcellularLocation>
</comment>
<dbReference type="InterPro" id="IPR001739">
    <property type="entry name" value="Methyl_CpG_DNA-bd"/>
</dbReference>
<dbReference type="PROSITE" id="PS50982">
    <property type="entry name" value="MBD"/>
    <property type="match status" value="1"/>
</dbReference>
<dbReference type="Gene3D" id="3.30.890.10">
    <property type="entry name" value="Methyl-cpg-binding Protein 2, Chain A"/>
    <property type="match status" value="1"/>
</dbReference>
<keyword evidence="3" id="KW-0539">Nucleus</keyword>
<feature type="compositionally biased region" description="Basic residues" evidence="4">
    <location>
        <begin position="1055"/>
        <end position="1066"/>
    </location>
</feature>
<feature type="region of interest" description="Disordered" evidence="4">
    <location>
        <begin position="1"/>
        <end position="125"/>
    </location>
</feature>
<dbReference type="InterPro" id="IPR016177">
    <property type="entry name" value="DNA-bd_dom_sf"/>
</dbReference>
<dbReference type="PRINTS" id="PR00929">
    <property type="entry name" value="ATHOOK"/>
</dbReference>
<dbReference type="InterPro" id="IPR045138">
    <property type="entry name" value="MeCP2/MBD4"/>
</dbReference>
<gene>
    <name evidence="7 8 9" type="primary">LOC106050809</name>
</gene>
<dbReference type="InterPro" id="IPR011257">
    <property type="entry name" value="DNA_glycosylase"/>
</dbReference>
<feature type="region of interest" description="Disordered" evidence="4">
    <location>
        <begin position="1147"/>
        <end position="1176"/>
    </location>
</feature>
<dbReference type="CDD" id="cd01396">
    <property type="entry name" value="MeCP2_MBD"/>
    <property type="match status" value="1"/>
</dbReference>
<feature type="compositionally biased region" description="Basic residues" evidence="4">
    <location>
        <begin position="789"/>
        <end position="798"/>
    </location>
</feature>
<dbReference type="GO" id="GO:0003677">
    <property type="term" value="F:DNA binding"/>
    <property type="evidence" value="ECO:0007669"/>
    <property type="project" value="InterPro"/>
</dbReference>
<evidence type="ECO:0000313" key="6">
    <source>
        <dbReference type="Proteomes" id="UP001165740"/>
    </source>
</evidence>
<dbReference type="RefSeq" id="XP_055882388.1">
    <property type="nucleotide sequence ID" value="XM_056026413.1"/>
</dbReference>
<feature type="compositionally biased region" description="Polar residues" evidence="4">
    <location>
        <begin position="241"/>
        <end position="250"/>
    </location>
</feature>
<dbReference type="SUPFAM" id="SSF54171">
    <property type="entry name" value="DNA-binding domain"/>
    <property type="match status" value="1"/>
</dbReference>
<evidence type="ECO:0000259" key="5">
    <source>
        <dbReference type="PROSITE" id="PS50982"/>
    </source>
</evidence>
<evidence type="ECO:0000313" key="9">
    <source>
        <dbReference type="RefSeq" id="XP_055882388.1"/>
    </source>
</evidence>
<evidence type="ECO:0000256" key="4">
    <source>
        <dbReference type="SAM" id="MobiDB-lite"/>
    </source>
</evidence>
<feature type="compositionally biased region" description="Basic and acidic residues" evidence="4">
    <location>
        <begin position="914"/>
        <end position="933"/>
    </location>
</feature>
<dbReference type="GeneID" id="106050809"/>
<feature type="domain" description="MBD" evidence="5">
    <location>
        <begin position="523"/>
        <end position="594"/>
    </location>
</feature>
<dbReference type="OMA" id="MTTHQES"/>
<dbReference type="FunFam" id="1.10.340.30:FF:000007">
    <property type="entry name" value="Methyl-CpG-binding domain protein 4"/>
    <property type="match status" value="1"/>
</dbReference>
<keyword evidence="2" id="KW-0597">Phosphoprotein</keyword>
<dbReference type="PANTHER" id="PTHR15074:SF0">
    <property type="entry name" value="METHYL-CPG-BINDING DOMAIN PROTEIN 4-LIKE PROTEIN"/>
    <property type="match status" value="1"/>
</dbReference>
<feature type="compositionally biased region" description="Polar residues" evidence="4">
    <location>
        <begin position="1091"/>
        <end position="1104"/>
    </location>
</feature>
<feature type="compositionally biased region" description="Basic and acidic residues" evidence="4">
    <location>
        <begin position="1163"/>
        <end position="1176"/>
    </location>
</feature>
<dbReference type="Proteomes" id="UP001165740">
    <property type="component" value="Chromosome 4"/>
</dbReference>
<proteinExistence type="predicted"/>
<dbReference type="RefSeq" id="XP_055882386.1">
    <property type="nucleotide sequence ID" value="XM_056026411.1"/>
</dbReference>
<feature type="region of interest" description="Disordered" evidence="4">
    <location>
        <begin position="711"/>
        <end position="1134"/>
    </location>
</feature>
<dbReference type="PANTHER" id="PTHR15074">
    <property type="entry name" value="METHYL-CPG-BINDING PROTEIN"/>
    <property type="match status" value="1"/>
</dbReference>
<sequence>MDTSDSTEADTKEGESTVLSPSEGAANKDSCSENDQNLSSNSPKGEYSVEKDVEADLNDALPEVTSEGLGDAEYTSDQVVRDADISEKGHSEDASEHVDQCAVPATSTENVEPEENDAQVHSTVDEVENVKSEGAEAGETDSEIAEESDTVVISLADNVGVEQEVSEGNEVVETSLVDNSVSEPEDSDALEISLADNSTNETPMPEDTIETLAEESADEKEENSSEESRLISSKAGEINIAKNNVATESMDSLVENSGDEDNPLDNEDDQDNVILDLEDEKSISDTSSIHQNYNDDLGERMKEVEEGETSKSKSEEDEPVDEDQKEKEMQDELKAIEESTVEENEESSQPEEKSPESRNLDATSGEKLLTADASEAQDAQGGAAVEQSSENVGSEIIDQVPSNTEPNIVEVKFNKRQRKITSKMRELKESLSNETTQVASKPKRARRSAAPPEENVPSQAQAETPQIKLDVASATETTEAPGPVEKPTLEPENTEMPESDMTNQTPVRTPKAPRKSSLATGGQGHAREISRELDNGWTFKAVQRMSGVSAGKYDIYYYSPTNKKVRSKTELMHFLKEQDIQVDLELFEFSITKLKEKGLLGSFDEYNVPTKQKHVENKPTKAKPGGVTKAKTGLLNNKSLFKNAKLSLTEGKDQVKPKSKGLFSKKNAASDDKPGTDKGQQPLQKLVIKMPFGSGFGKVKMTKKESSQICSYFAPSGDEDDVPEALPTSDSETQNVEESEKFTGIVEKKKKTASALVSPSPKKKGRPPKHEPPAVEEDKSQAVSETVKTSKKRGRKPKARPELVSPLSLNTDASSMEESALETSMEENALPSSALDSTEGNESQNEIDSPPVKRKRGRPKKSASTVEISVLSGKEESKDNDTVSQPAQESSPKKKGRKPKTLVSCVTELSATSDESKELSKTDSSNDKTKLLVEEGEDVTALNTKSDSTDTLSQNPQKAIPKKKGRKPKTHVNTASESTASQDESGGLLNTESENVLTQPKSTDSFVVDSRAQNEPPETNSLNPEVSQLLTPSNETTMAAFPEVPITDTPLTDSKRKRGRPPKKKISNVGNATPTNALSISKDSVNLDIDAQSSPRVNGHPTKSTVDKESTQKNGKGTKRKLEETPDSMSITEPTPLTLENDIALPTSKTPREEMSWSDYQEELQKDSDTPNSKDRMVRKSLPFEDEEYSLTEFLSVQNGIKCRDSIEITAEMILDSSSNALKSKYFKKKGTLSKPKLRRDEKWIPPRSPFCLVQESLFHDPWKLLVATIFLNKTTGRQAIPTLWKFLNHWPTPEKACHAEIEEMAALLFPIGLNYTRAKTIIRFSYEFLTKKWTYPIELHGIGKYGNDSYRIFCINEWKEVEPADHKLTDYHQWLTANAKRLGLS</sequence>
<dbReference type="SMART" id="SM00384">
    <property type="entry name" value="AT_hook"/>
    <property type="match status" value="4"/>
</dbReference>
<feature type="compositionally biased region" description="Polar residues" evidence="4">
    <location>
        <begin position="830"/>
        <end position="847"/>
    </location>
</feature>
<name>A0A9W3A4Y5_BIOGL</name>
<dbReference type="InterPro" id="IPR017956">
    <property type="entry name" value="AT_hook_DNA-bd_motif"/>
</dbReference>
<dbReference type="GO" id="GO:0003824">
    <property type="term" value="F:catalytic activity"/>
    <property type="evidence" value="ECO:0007669"/>
    <property type="project" value="InterPro"/>
</dbReference>
<feature type="compositionally biased region" description="Polar residues" evidence="4">
    <location>
        <begin position="971"/>
        <end position="1037"/>
    </location>
</feature>
<feature type="compositionally biased region" description="Polar residues" evidence="4">
    <location>
        <begin position="941"/>
        <end position="955"/>
    </location>
</feature>
<evidence type="ECO:0000256" key="3">
    <source>
        <dbReference type="ARBA" id="ARBA00023242"/>
    </source>
</evidence>
<feature type="compositionally biased region" description="Acidic residues" evidence="4">
    <location>
        <begin position="339"/>
        <end position="349"/>
    </location>
</feature>
<dbReference type="GO" id="GO:0005634">
    <property type="term" value="C:nucleus"/>
    <property type="evidence" value="ECO:0007669"/>
    <property type="project" value="UniProtKB-SubCell"/>
</dbReference>
<dbReference type="RefSeq" id="XP_055882387.1">
    <property type="nucleotide sequence ID" value="XM_056026412.1"/>
</dbReference>
<feature type="compositionally biased region" description="Acidic residues" evidence="4">
    <location>
        <begin position="257"/>
        <end position="279"/>
    </location>
</feature>
<feature type="compositionally biased region" description="Basic residues" evidence="4">
    <location>
        <begin position="852"/>
        <end position="861"/>
    </location>
</feature>
<feature type="compositionally biased region" description="Polar residues" evidence="4">
    <location>
        <begin position="284"/>
        <end position="294"/>
    </location>
</feature>
<dbReference type="SUPFAM" id="SSF48150">
    <property type="entry name" value="DNA-glycosylase"/>
    <property type="match status" value="1"/>
</dbReference>
<keyword evidence="6" id="KW-1185">Reference proteome</keyword>
<organism evidence="6 8">
    <name type="scientific">Biomphalaria glabrata</name>
    <name type="common">Bloodfluke planorb</name>
    <name type="synonym">Freshwater snail</name>
    <dbReference type="NCBI Taxonomy" id="6526"/>
    <lineage>
        <taxon>Eukaryota</taxon>
        <taxon>Metazoa</taxon>
        <taxon>Spiralia</taxon>
        <taxon>Lophotrochozoa</taxon>
        <taxon>Mollusca</taxon>
        <taxon>Gastropoda</taxon>
        <taxon>Heterobranchia</taxon>
        <taxon>Euthyneura</taxon>
        <taxon>Panpulmonata</taxon>
        <taxon>Hygrophila</taxon>
        <taxon>Lymnaeoidea</taxon>
        <taxon>Planorbidae</taxon>
        <taxon>Biomphalaria</taxon>
    </lineage>
</organism>
<evidence type="ECO:0000313" key="7">
    <source>
        <dbReference type="RefSeq" id="XP_055882386.1"/>
    </source>
</evidence>
<evidence type="ECO:0000256" key="1">
    <source>
        <dbReference type="ARBA" id="ARBA00004123"/>
    </source>
</evidence>
<feature type="region of interest" description="Disordered" evidence="4">
    <location>
        <begin position="651"/>
        <end position="685"/>
    </location>
</feature>
<feature type="compositionally biased region" description="Basic and acidic residues" evidence="4">
    <location>
        <begin position="322"/>
        <end position="337"/>
    </location>
</feature>
<feature type="compositionally biased region" description="Polar residues" evidence="4">
    <location>
        <begin position="807"/>
        <end position="817"/>
    </location>
</feature>
<feature type="compositionally biased region" description="Basic and acidic residues" evidence="4">
    <location>
        <begin position="350"/>
        <end position="359"/>
    </location>
</feature>
<evidence type="ECO:0000256" key="2">
    <source>
        <dbReference type="ARBA" id="ARBA00022553"/>
    </source>
</evidence>
<feature type="region of interest" description="Disordered" evidence="4">
    <location>
        <begin position="611"/>
        <end position="631"/>
    </location>
</feature>
<feature type="compositionally biased region" description="Polar residues" evidence="4">
    <location>
        <begin position="33"/>
        <end position="43"/>
    </location>
</feature>
<feature type="compositionally biased region" description="Basic and acidic residues" evidence="4">
    <location>
        <begin position="79"/>
        <end position="99"/>
    </location>
</feature>
<feature type="compositionally biased region" description="Acidic residues" evidence="4">
    <location>
        <begin position="207"/>
        <end position="221"/>
    </location>
</feature>